<dbReference type="SUPFAM" id="SSF74650">
    <property type="entry name" value="Galactose mutarotase-like"/>
    <property type="match status" value="1"/>
</dbReference>
<dbReference type="InterPro" id="IPR008183">
    <property type="entry name" value="Aldose_1/G6P_1-epimerase"/>
</dbReference>
<dbReference type="AlphaFoldDB" id="T0ZZZ2"/>
<dbReference type="GO" id="GO:0005975">
    <property type="term" value="P:carbohydrate metabolic process"/>
    <property type="evidence" value="ECO:0007669"/>
    <property type="project" value="InterPro"/>
</dbReference>
<name>T0ZZZ2_9ZZZZ</name>
<dbReference type="GO" id="GO:0030246">
    <property type="term" value="F:carbohydrate binding"/>
    <property type="evidence" value="ECO:0007669"/>
    <property type="project" value="InterPro"/>
</dbReference>
<proteinExistence type="predicted"/>
<dbReference type="EC" id="5.1.3.3" evidence="1"/>
<feature type="non-terminal residue" evidence="1">
    <location>
        <position position="1"/>
    </location>
</feature>
<accession>T0ZZZ2</accession>
<keyword evidence="1" id="KW-0413">Isomerase</keyword>
<protein>
    <submittedName>
        <fullName evidence="1">Aldose-1-epimerase</fullName>
        <ecNumber evidence="1">5.1.3.3</ecNumber>
    </submittedName>
</protein>
<dbReference type="GO" id="GO:0004034">
    <property type="term" value="F:aldose 1-epimerase activity"/>
    <property type="evidence" value="ECO:0007669"/>
    <property type="project" value="UniProtKB-EC"/>
</dbReference>
<dbReference type="InterPro" id="IPR011013">
    <property type="entry name" value="Gal_mutarotase_sf_dom"/>
</dbReference>
<evidence type="ECO:0000313" key="1">
    <source>
        <dbReference type="EMBL" id="EQD50212.1"/>
    </source>
</evidence>
<organism evidence="1">
    <name type="scientific">mine drainage metagenome</name>
    <dbReference type="NCBI Taxonomy" id="410659"/>
    <lineage>
        <taxon>unclassified sequences</taxon>
        <taxon>metagenomes</taxon>
        <taxon>ecological metagenomes</taxon>
    </lineage>
</organism>
<dbReference type="InterPro" id="IPR014718">
    <property type="entry name" value="GH-type_carb-bd"/>
</dbReference>
<sequence>HIHIYHYLVKKYDQLKLQSPAHSYFEKDDQAIPIAKKEVEDTIYDFRKNKKIASVALDHTFSDIDRDKDGLARITLSNDTDSKTTLWMDESYQYLQLYSGDTLPDAKRRRHSIAIEPMSAPPDAFNSGVDLIKLEPEETKSFTWGIEPNLIKS</sequence>
<reference evidence="1" key="1">
    <citation type="submission" date="2013-08" db="EMBL/GenBank/DDBJ databases">
        <authorList>
            <person name="Mendez C."/>
            <person name="Richter M."/>
            <person name="Ferrer M."/>
            <person name="Sanchez J."/>
        </authorList>
    </citation>
    <scope>NUCLEOTIDE SEQUENCE</scope>
</reference>
<dbReference type="EMBL" id="AUZX01009897">
    <property type="protein sequence ID" value="EQD50212.1"/>
    <property type="molecule type" value="Genomic_DNA"/>
</dbReference>
<reference evidence="1" key="2">
    <citation type="journal article" date="2014" name="ISME J.">
        <title>Microbial stratification in low pH oxic and suboxic macroscopic growths along an acid mine drainage.</title>
        <authorList>
            <person name="Mendez-Garcia C."/>
            <person name="Mesa V."/>
            <person name="Sprenger R.R."/>
            <person name="Richter M."/>
            <person name="Diez M.S."/>
            <person name="Solano J."/>
            <person name="Bargiela R."/>
            <person name="Golyshina O.V."/>
            <person name="Manteca A."/>
            <person name="Ramos J.L."/>
            <person name="Gallego J.R."/>
            <person name="Llorente I."/>
            <person name="Martins Dos Santos V.A."/>
            <person name="Jensen O.N."/>
            <person name="Pelaez A.I."/>
            <person name="Sanchez J."/>
            <person name="Ferrer M."/>
        </authorList>
    </citation>
    <scope>NUCLEOTIDE SEQUENCE</scope>
</reference>
<dbReference type="Gene3D" id="2.70.98.10">
    <property type="match status" value="1"/>
</dbReference>
<dbReference type="Pfam" id="PF01263">
    <property type="entry name" value="Aldose_epim"/>
    <property type="match status" value="1"/>
</dbReference>
<comment type="caution">
    <text evidence="1">The sequence shown here is derived from an EMBL/GenBank/DDBJ whole genome shotgun (WGS) entry which is preliminary data.</text>
</comment>
<gene>
    <name evidence="1" type="ORF">B1A_13527</name>
</gene>